<evidence type="ECO:0000313" key="2">
    <source>
        <dbReference type="EMBL" id="SPP95526.1"/>
    </source>
</evidence>
<dbReference type="AlphaFoldDB" id="A0A2U3Q2B9"/>
<protein>
    <submittedName>
        <fullName evidence="2">Uncharacterized protein</fullName>
    </submittedName>
</protein>
<dbReference type="KEGG" id="bvz:BRAD3257_4542"/>
<dbReference type="EMBL" id="LS398110">
    <property type="protein sequence ID" value="SPP95526.1"/>
    <property type="molecule type" value="Genomic_DNA"/>
</dbReference>
<organism evidence="2 3">
    <name type="scientific">Bradyrhizobium vignae</name>
    <dbReference type="NCBI Taxonomy" id="1549949"/>
    <lineage>
        <taxon>Bacteria</taxon>
        <taxon>Pseudomonadati</taxon>
        <taxon>Pseudomonadota</taxon>
        <taxon>Alphaproteobacteria</taxon>
        <taxon>Hyphomicrobiales</taxon>
        <taxon>Nitrobacteraceae</taxon>
        <taxon>Bradyrhizobium</taxon>
    </lineage>
</organism>
<feature type="region of interest" description="Disordered" evidence="1">
    <location>
        <begin position="36"/>
        <end position="58"/>
    </location>
</feature>
<accession>A0A2U3Q2B9</accession>
<evidence type="ECO:0000256" key="1">
    <source>
        <dbReference type="SAM" id="MobiDB-lite"/>
    </source>
</evidence>
<name>A0A2U3Q2B9_9BRAD</name>
<sequence length="58" mass="6537">MEANSVRNSPTVEAPRARLFTPANRKNLAFMTSLPLYPPRPALAGMERRGRRNNPRGM</sequence>
<proteinExistence type="predicted"/>
<feature type="compositionally biased region" description="Basic residues" evidence="1">
    <location>
        <begin position="49"/>
        <end position="58"/>
    </location>
</feature>
<evidence type="ECO:0000313" key="3">
    <source>
        <dbReference type="Proteomes" id="UP000246085"/>
    </source>
</evidence>
<gene>
    <name evidence="2" type="ORF">BRAD3257_4542</name>
</gene>
<dbReference type="Proteomes" id="UP000246085">
    <property type="component" value="Chromosome BRAD3257"/>
</dbReference>
<reference evidence="2 3" key="1">
    <citation type="submission" date="2018-03" db="EMBL/GenBank/DDBJ databases">
        <authorList>
            <person name="Gully D."/>
        </authorList>
    </citation>
    <scope>NUCLEOTIDE SEQUENCE [LARGE SCALE GENOMIC DNA]</scope>
    <source>
        <strain evidence="2">ORS3257</strain>
    </source>
</reference>